<sequence>MTANVFLAAAMERAGLGQAELAERLNLRIEQLTGSPGNLSDRHIRHWLTGKTRWPQRRQRLVLEAEFGASAEELGFIARARITPAPPEDDDVRRRTFTTAAASFTATALAPGAPSGTSRIGMADADRLEANFARLIHADNTAGLSVDLETRALAHAQHALDLMAIGAATERVRKRLYALAAAFTGTALWAAIDRMEPDRAGRHLDRGLRLARLSGDTAMEMRLWGHASVLYVQQRQLPDAVAAAEMSSTTHVCRRDPLFRSLAAARLAAVHAQAGERAAAHRALSRADAAFHRINAMERPAFVDFYDRAEFEGLAGITMLRLARHEEAEGHLHHALACLRPEFHRNRVYYSALLATAQLRQGEAEAACATAVASLPSPGHDLPGRTGALFAQFDRDLTIQAGGTSFAADWAAHYPRGATA</sequence>
<keyword evidence="2" id="KW-1185">Reference proteome</keyword>
<evidence type="ECO:0000313" key="2">
    <source>
        <dbReference type="Proteomes" id="UP000664109"/>
    </source>
</evidence>
<accession>A0ABS2V0Q7</accession>
<evidence type="ECO:0000313" key="1">
    <source>
        <dbReference type="EMBL" id="MBM9623419.1"/>
    </source>
</evidence>
<name>A0ABS2V0Q7_9ACTN</name>
<evidence type="ECO:0008006" key="3">
    <source>
        <dbReference type="Google" id="ProtNLM"/>
    </source>
</evidence>
<dbReference type="RefSeq" id="WP_205377555.1">
    <property type="nucleotide sequence ID" value="NZ_JAFEJA010000002.1"/>
</dbReference>
<proteinExistence type="predicted"/>
<comment type="caution">
    <text evidence="1">The sequence shown here is derived from an EMBL/GenBank/DDBJ whole genome shotgun (WGS) entry which is preliminary data.</text>
</comment>
<organism evidence="1 2">
    <name type="scientific">Streptomyces zhihengii</name>
    <dbReference type="NCBI Taxonomy" id="1818004"/>
    <lineage>
        <taxon>Bacteria</taxon>
        <taxon>Bacillati</taxon>
        <taxon>Actinomycetota</taxon>
        <taxon>Actinomycetes</taxon>
        <taxon>Kitasatosporales</taxon>
        <taxon>Streptomycetaceae</taxon>
        <taxon>Streptomyces</taxon>
    </lineage>
</organism>
<protein>
    <recommendedName>
        <fullName evidence="3">XRE family transcriptional regulator</fullName>
    </recommendedName>
</protein>
<gene>
    <name evidence="1" type="ORF">JE024_33000</name>
</gene>
<reference evidence="1 2" key="1">
    <citation type="journal article" date="2016" name="Arch. Microbiol.">
        <title>Streptomyces zhihengii sp. nov., isolated from rhizospheric soil of Psammosilene tunicoides.</title>
        <authorList>
            <person name="Huang M.J."/>
            <person name="Fei J.J."/>
            <person name="Salam N."/>
            <person name="Kim C.J."/>
            <person name="Hozzein W.N."/>
            <person name="Xiao M."/>
            <person name="Huang H.Q."/>
            <person name="Li W.J."/>
        </authorList>
    </citation>
    <scope>NUCLEOTIDE SEQUENCE [LARGE SCALE GENOMIC DNA]</scope>
    <source>
        <strain evidence="1 2">YIM T102</strain>
    </source>
</reference>
<dbReference type="Proteomes" id="UP000664109">
    <property type="component" value="Unassembled WGS sequence"/>
</dbReference>
<dbReference type="EMBL" id="JAFEJA010000002">
    <property type="protein sequence ID" value="MBM9623419.1"/>
    <property type="molecule type" value="Genomic_DNA"/>
</dbReference>